<evidence type="ECO:0000256" key="5">
    <source>
        <dbReference type="ARBA" id="ARBA00022679"/>
    </source>
</evidence>
<dbReference type="UniPathway" id="UPA00282"/>
<comment type="catalytic activity">
    <reaction evidence="9">
        <text>a long chain fatty alcohol + a fatty acyl-CoA = a long-chain alcohol wax ester + CoA</text>
        <dbReference type="Rhea" id="RHEA:38443"/>
        <dbReference type="ChEBI" id="CHEBI:17135"/>
        <dbReference type="ChEBI" id="CHEBI:57287"/>
        <dbReference type="ChEBI" id="CHEBI:77636"/>
        <dbReference type="ChEBI" id="CHEBI:235323"/>
        <dbReference type="EC" id="2.3.1.75"/>
    </reaction>
</comment>
<dbReference type="EMBL" id="PKPP01000158">
    <property type="protein sequence ID" value="PWA96807.1"/>
    <property type="molecule type" value="Genomic_DNA"/>
</dbReference>
<dbReference type="Pfam" id="PF06974">
    <property type="entry name" value="WS_DGAT_C"/>
    <property type="match status" value="1"/>
</dbReference>
<dbReference type="GO" id="GO:0005886">
    <property type="term" value="C:plasma membrane"/>
    <property type="evidence" value="ECO:0007669"/>
    <property type="project" value="UniProtKB-SubCell"/>
</dbReference>
<dbReference type="SUPFAM" id="SSF52777">
    <property type="entry name" value="CoA-dependent acyltransferases"/>
    <property type="match status" value="1"/>
</dbReference>
<organism evidence="13 14">
    <name type="scientific">Artemisia annua</name>
    <name type="common">Sweet wormwood</name>
    <dbReference type="NCBI Taxonomy" id="35608"/>
    <lineage>
        <taxon>Eukaryota</taxon>
        <taxon>Viridiplantae</taxon>
        <taxon>Streptophyta</taxon>
        <taxon>Embryophyta</taxon>
        <taxon>Tracheophyta</taxon>
        <taxon>Spermatophyta</taxon>
        <taxon>Magnoliopsida</taxon>
        <taxon>eudicotyledons</taxon>
        <taxon>Gunneridae</taxon>
        <taxon>Pentapetalae</taxon>
        <taxon>asterids</taxon>
        <taxon>campanulids</taxon>
        <taxon>Asterales</taxon>
        <taxon>Asteraceae</taxon>
        <taxon>Asteroideae</taxon>
        <taxon>Anthemideae</taxon>
        <taxon>Artemisiinae</taxon>
        <taxon>Artemisia</taxon>
    </lineage>
</organism>
<comment type="subcellular location">
    <subcellularLocation>
        <location evidence="1">Cell membrane</location>
        <topology evidence="1">Single-pass membrane protein</topology>
    </subcellularLocation>
    <subcellularLocation>
        <location evidence="2">Endoplasmic reticulum membrane</location>
    </subcellularLocation>
</comment>
<keyword evidence="5 13" id="KW-0808">Transferase</keyword>
<evidence type="ECO:0000256" key="10">
    <source>
        <dbReference type="ARBA" id="ARBA00048109"/>
    </source>
</evidence>
<dbReference type="InterPro" id="IPR045034">
    <property type="entry name" value="O-acyltransferase_WSD1-like"/>
</dbReference>
<name>A0A2U1QFQ8_ARTAN</name>
<evidence type="ECO:0000259" key="12">
    <source>
        <dbReference type="Pfam" id="PF06974"/>
    </source>
</evidence>
<dbReference type="Pfam" id="PF03007">
    <property type="entry name" value="WS_DGAT_cat"/>
    <property type="match status" value="1"/>
</dbReference>
<comment type="catalytic activity">
    <reaction evidence="10">
        <text>an acyl-CoA + a 1,2-diacyl-sn-glycerol = a triacyl-sn-glycerol + CoA</text>
        <dbReference type="Rhea" id="RHEA:10868"/>
        <dbReference type="ChEBI" id="CHEBI:17815"/>
        <dbReference type="ChEBI" id="CHEBI:57287"/>
        <dbReference type="ChEBI" id="CHEBI:58342"/>
        <dbReference type="ChEBI" id="CHEBI:64615"/>
        <dbReference type="EC" id="2.3.1.20"/>
    </reaction>
</comment>
<dbReference type="AlphaFoldDB" id="A0A2U1QFQ8"/>
<comment type="pathway">
    <text evidence="3">Glycerolipid metabolism; triacylglycerol biosynthesis.</text>
</comment>
<feature type="domain" description="O-acyltransferase WSD1 C-terminal" evidence="12">
    <location>
        <begin position="384"/>
        <end position="528"/>
    </location>
</feature>
<keyword evidence="14" id="KW-1185">Reference proteome</keyword>
<dbReference type="InterPro" id="IPR009721">
    <property type="entry name" value="O-acyltransferase_WSD1_C"/>
</dbReference>
<feature type="domain" description="O-acyltransferase WSD1-like N-terminal" evidence="11">
    <location>
        <begin position="90"/>
        <end position="316"/>
    </location>
</feature>
<dbReference type="GO" id="GO:0047196">
    <property type="term" value="F:long-chain-alcohol O-fatty-acyltransferase activity"/>
    <property type="evidence" value="ECO:0007669"/>
    <property type="project" value="UniProtKB-EC"/>
</dbReference>
<dbReference type="PANTHER" id="PTHR31650:SF74">
    <property type="entry name" value="O-ACYLTRANSFERASE WSD1-LIKE"/>
    <property type="match status" value="1"/>
</dbReference>
<protein>
    <submittedName>
        <fullName evidence="13">O-acyltransferase, WSD1, C-terminal</fullName>
    </submittedName>
</protein>
<accession>A0A2U1QFQ8</accession>
<evidence type="ECO:0000256" key="6">
    <source>
        <dbReference type="ARBA" id="ARBA00022824"/>
    </source>
</evidence>
<proteinExistence type="inferred from homology"/>
<evidence type="ECO:0000256" key="2">
    <source>
        <dbReference type="ARBA" id="ARBA00004586"/>
    </source>
</evidence>
<dbReference type="GO" id="GO:0019432">
    <property type="term" value="P:triglyceride biosynthetic process"/>
    <property type="evidence" value="ECO:0007669"/>
    <property type="project" value="UniProtKB-UniPathway"/>
</dbReference>
<evidence type="ECO:0000259" key="11">
    <source>
        <dbReference type="Pfam" id="PF03007"/>
    </source>
</evidence>
<evidence type="ECO:0000313" key="14">
    <source>
        <dbReference type="Proteomes" id="UP000245207"/>
    </source>
</evidence>
<gene>
    <name evidence="13" type="ORF">CTI12_AA038010</name>
</gene>
<dbReference type="OrthoDB" id="619536at2759"/>
<evidence type="ECO:0000256" key="4">
    <source>
        <dbReference type="ARBA" id="ARBA00005189"/>
    </source>
</evidence>
<dbReference type="PANTHER" id="PTHR31650">
    <property type="entry name" value="O-ACYLTRANSFERASE (WSD1-LIKE) FAMILY PROTEIN"/>
    <property type="match status" value="1"/>
</dbReference>
<evidence type="ECO:0000256" key="1">
    <source>
        <dbReference type="ARBA" id="ARBA00004162"/>
    </source>
</evidence>
<comment type="similarity">
    <text evidence="8">In the N-terminal section; belongs to the long-chain O-acyltransferase family.</text>
</comment>
<sequence>MESLTRGLRFRKSALKPIQITKRSATSTIRNQDGNDATEIDGTDDYSYLISNGEEQPLSPAARLFHEPTFNVYVIAIMGSKNPINTAIVYEKLPQTLLKHPRFSSLQVIDKTNGEMKWVPTNVNLHNHIIIPTIPQNLDSPDKFLEEYVYNLSKSSIDSSKPMWDLHLLHLKTSDAEAIGIFRIHHSLGDGTSLMSLLLACTRQILNPDLVPSIPSHKDGNAGWFSSYKYFGNGVGGVWWQRWFMAICMVFLLVRNTIVDVAYFIVTVLFLKDTETPLKAPAGAEFSPRRFVYRTVSLDDMKLIKNAMNLTINDVALGITRAGLSQYLNRRYGEGKKDEGATEKKNNLPKKKIRLRSTLLINIRPSSGIQALADMMEKNTEAKWGNWIGYVLLQFTVGIRDDPLDYVREAKATIDRKKHSLEAIYTFTIAELVLKLFGIKAASSLSHKIITRTTLCFSNLVGPLEEIGFYGHAMEYLAPSSYGQPHGLMINFQSYVNKMTIVLSVDDNTIPDPHKLLDDLEGSLKLIKEAVYAKGRLVKQESVPEAAFT</sequence>
<evidence type="ECO:0000313" key="13">
    <source>
        <dbReference type="EMBL" id="PWA96807.1"/>
    </source>
</evidence>
<dbReference type="Proteomes" id="UP000245207">
    <property type="component" value="Unassembled WGS sequence"/>
</dbReference>
<dbReference type="InterPro" id="IPR004255">
    <property type="entry name" value="O-acyltransferase_WSD1_N"/>
</dbReference>
<dbReference type="GO" id="GO:0005789">
    <property type="term" value="C:endoplasmic reticulum membrane"/>
    <property type="evidence" value="ECO:0007669"/>
    <property type="project" value="UniProtKB-SubCell"/>
</dbReference>
<reference evidence="13 14" key="1">
    <citation type="journal article" date="2018" name="Mol. Plant">
        <title>The genome of Artemisia annua provides insight into the evolution of Asteraceae family and artemisinin biosynthesis.</title>
        <authorList>
            <person name="Shen Q."/>
            <person name="Zhang L."/>
            <person name="Liao Z."/>
            <person name="Wang S."/>
            <person name="Yan T."/>
            <person name="Shi P."/>
            <person name="Liu M."/>
            <person name="Fu X."/>
            <person name="Pan Q."/>
            <person name="Wang Y."/>
            <person name="Lv Z."/>
            <person name="Lu X."/>
            <person name="Zhang F."/>
            <person name="Jiang W."/>
            <person name="Ma Y."/>
            <person name="Chen M."/>
            <person name="Hao X."/>
            <person name="Li L."/>
            <person name="Tang Y."/>
            <person name="Lv G."/>
            <person name="Zhou Y."/>
            <person name="Sun X."/>
            <person name="Brodelius P.E."/>
            <person name="Rose J.K.C."/>
            <person name="Tang K."/>
        </authorList>
    </citation>
    <scope>NUCLEOTIDE SEQUENCE [LARGE SCALE GENOMIC DNA]</scope>
    <source>
        <strain evidence="14">cv. Huhao1</strain>
        <tissue evidence="13">Leaf</tissue>
    </source>
</reference>
<evidence type="ECO:0000256" key="7">
    <source>
        <dbReference type="ARBA" id="ARBA00023315"/>
    </source>
</evidence>
<dbReference type="STRING" id="35608.A0A2U1QFQ8"/>
<keyword evidence="6" id="KW-0256">Endoplasmic reticulum</keyword>
<evidence type="ECO:0000256" key="8">
    <source>
        <dbReference type="ARBA" id="ARBA00024360"/>
    </source>
</evidence>
<dbReference type="GO" id="GO:0004144">
    <property type="term" value="F:diacylglycerol O-acyltransferase activity"/>
    <property type="evidence" value="ECO:0007669"/>
    <property type="project" value="UniProtKB-EC"/>
</dbReference>
<evidence type="ECO:0000256" key="9">
    <source>
        <dbReference type="ARBA" id="ARBA00047604"/>
    </source>
</evidence>
<comment type="pathway">
    <text evidence="4">Lipid metabolism.</text>
</comment>
<comment type="caution">
    <text evidence="13">The sequence shown here is derived from an EMBL/GenBank/DDBJ whole genome shotgun (WGS) entry which is preliminary data.</text>
</comment>
<evidence type="ECO:0000256" key="3">
    <source>
        <dbReference type="ARBA" id="ARBA00004771"/>
    </source>
</evidence>
<keyword evidence="7 13" id="KW-0012">Acyltransferase</keyword>